<dbReference type="GO" id="GO:0006355">
    <property type="term" value="P:regulation of DNA-templated transcription"/>
    <property type="evidence" value="ECO:0007669"/>
    <property type="project" value="InterPro"/>
</dbReference>
<dbReference type="Pfam" id="PF22513">
    <property type="entry name" value="FitA-like_RHH"/>
    <property type="match status" value="1"/>
</dbReference>
<dbReference type="InterPro" id="IPR010985">
    <property type="entry name" value="Ribbon_hlx_hlx"/>
</dbReference>
<accession>A0A832A2R0</accession>
<dbReference type="InterPro" id="IPR013321">
    <property type="entry name" value="Arc_rbn_hlx_hlx"/>
</dbReference>
<dbReference type="SUPFAM" id="SSF47598">
    <property type="entry name" value="Ribbon-helix-helix"/>
    <property type="match status" value="1"/>
</dbReference>
<name>A0A832A2R0_9BACT</name>
<dbReference type="Gene3D" id="1.10.1220.10">
    <property type="entry name" value="Met repressor-like"/>
    <property type="match status" value="1"/>
</dbReference>
<dbReference type="InterPro" id="IPR053853">
    <property type="entry name" value="FitA-like_RHH"/>
</dbReference>
<comment type="caution">
    <text evidence="2">The sequence shown here is derived from an EMBL/GenBank/DDBJ whole genome shotgun (WGS) entry which is preliminary data.</text>
</comment>
<feature type="domain" description="Antitoxin FitA-like ribbon-helix-helix" evidence="1">
    <location>
        <begin position="2"/>
        <end position="40"/>
    </location>
</feature>
<reference evidence="2" key="1">
    <citation type="journal article" date="2020" name="mSystems">
        <title>Genome- and Community-Level Interaction Insights into Carbon Utilization and Element Cycling Functions of Hydrothermarchaeota in Hydrothermal Sediment.</title>
        <authorList>
            <person name="Zhou Z."/>
            <person name="Liu Y."/>
            <person name="Xu W."/>
            <person name="Pan J."/>
            <person name="Luo Z.H."/>
            <person name="Li M."/>
        </authorList>
    </citation>
    <scope>NUCLEOTIDE SEQUENCE [LARGE SCALE GENOMIC DNA]</scope>
    <source>
        <strain evidence="2">SpSt-456</strain>
    </source>
</reference>
<dbReference type="EMBL" id="DSTK01000027">
    <property type="protein sequence ID" value="HFK97473.1"/>
    <property type="molecule type" value="Genomic_DNA"/>
</dbReference>
<proteinExistence type="predicted"/>
<gene>
    <name evidence="2" type="ORF">ENS06_09160</name>
</gene>
<organism evidence="2">
    <name type="scientific">Desulfacinum infernum</name>
    <dbReference type="NCBI Taxonomy" id="35837"/>
    <lineage>
        <taxon>Bacteria</taxon>
        <taxon>Pseudomonadati</taxon>
        <taxon>Thermodesulfobacteriota</taxon>
        <taxon>Syntrophobacteria</taxon>
        <taxon>Syntrophobacterales</taxon>
        <taxon>Syntrophobacteraceae</taxon>
        <taxon>Desulfacinum</taxon>
    </lineage>
</organism>
<dbReference type="AlphaFoldDB" id="A0A832A2R0"/>
<evidence type="ECO:0000313" key="2">
    <source>
        <dbReference type="EMBL" id="HFK97473.1"/>
    </source>
</evidence>
<sequence length="82" mass="8979">MATLTIRDLDEELKSALQVQAARHGRTMEEEARCILRQALAGSSSPLGLGQRLTRRFQAVATDLAIPPRALPRTPPEWDASA</sequence>
<protein>
    <submittedName>
        <fullName evidence="2">Plasmid stabilization protein</fullName>
    </submittedName>
</protein>
<evidence type="ECO:0000259" key="1">
    <source>
        <dbReference type="Pfam" id="PF22513"/>
    </source>
</evidence>